<dbReference type="AlphaFoldDB" id="A0A4U1C2S9"/>
<dbReference type="RefSeq" id="WP_136877188.1">
    <property type="nucleotide sequence ID" value="NZ_SWBO01000005.1"/>
</dbReference>
<feature type="signal peptide" evidence="2">
    <location>
        <begin position="1"/>
        <end position="20"/>
    </location>
</feature>
<feature type="compositionally biased region" description="Basic and acidic residues" evidence="1">
    <location>
        <begin position="67"/>
        <end position="81"/>
    </location>
</feature>
<reference evidence="3 4" key="1">
    <citation type="submission" date="2019-04" db="EMBL/GenBank/DDBJ databases">
        <title>Pedobacter sp. AR-2-6 sp. nov., isolated from Arctic soil.</title>
        <authorList>
            <person name="Dahal R.H."/>
            <person name="Kim D.-U."/>
        </authorList>
    </citation>
    <scope>NUCLEOTIDE SEQUENCE [LARGE SCALE GENOMIC DNA]</scope>
    <source>
        <strain evidence="3 4">AR-2-6</strain>
    </source>
</reference>
<feature type="chain" id="PRO_5020321279" description="Secreted protein" evidence="2">
    <location>
        <begin position="21"/>
        <end position="81"/>
    </location>
</feature>
<comment type="caution">
    <text evidence="3">The sequence shown here is derived from an EMBL/GenBank/DDBJ whole genome shotgun (WGS) entry which is preliminary data.</text>
</comment>
<sequence>MKKLLFSALVAVIAVGGAFATTKLAPIYYAPNSDTPVDCAPGAILCSTKTGSSLVYTQSFSSGQQDGDNRVDLTEVDTARP</sequence>
<name>A0A4U1C2S9_9SPHI</name>
<feature type="region of interest" description="Disordered" evidence="1">
    <location>
        <begin position="59"/>
        <end position="81"/>
    </location>
</feature>
<organism evidence="3 4">
    <name type="scientific">Pedobacter cryotolerans</name>
    <dbReference type="NCBI Taxonomy" id="2571270"/>
    <lineage>
        <taxon>Bacteria</taxon>
        <taxon>Pseudomonadati</taxon>
        <taxon>Bacteroidota</taxon>
        <taxon>Sphingobacteriia</taxon>
        <taxon>Sphingobacteriales</taxon>
        <taxon>Sphingobacteriaceae</taxon>
        <taxon>Pedobacter</taxon>
    </lineage>
</organism>
<evidence type="ECO:0000313" key="4">
    <source>
        <dbReference type="Proteomes" id="UP000310477"/>
    </source>
</evidence>
<keyword evidence="4" id="KW-1185">Reference proteome</keyword>
<gene>
    <name evidence="3" type="ORF">FA045_11330</name>
</gene>
<evidence type="ECO:0008006" key="5">
    <source>
        <dbReference type="Google" id="ProtNLM"/>
    </source>
</evidence>
<evidence type="ECO:0000256" key="1">
    <source>
        <dbReference type="SAM" id="MobiDB-lite"/>
    </source>
</evidence>
<proteinExistence type="predicted"/>
<dbReference type="EMBL" id="SWBO01000005">
    <property type="protein sequence ID" value="TKC00025.1"/>
    <property type="molecule type" value="Genomic_DNA"/>
</dbReference>
<protein>
    <recommendedName>
        <fullName evidence="5">Secreted protein</fullName>
    </recommendedName>
</protein>
<keyword evidence="2" id="KW-0732">Signal</keyword>
<evidence type="ECO:0000256" key="2">
    <source>
        <dbReference type="SAM" id="SignalP"/>
    </source>
</evidence>
<accession>A0A4U1C2S9</accession>
<evidence type="ECO:0000313" key="3">
    <source>
        <dbReference type="EMBL" id="TKC00025.1"/>
    </source>
</evidence>
<dbReference type="Proteomes" id="UP000310477">
    <property type="component" value="Unassembled WGS sequence"/>
</dbReference>